<proteinExistence type="predicted"/>
<evidence type="ECO:0000256" key="1">
    <source>
        <dbReference type="ARBA" id="ARBA00022723"/>
    </source>
</evidence>
<dbReference type="Pfam" id="PF07496">
    <property type="entry name" value="zf-CW"/>
    <property type="match status" value="1"/>
</dbReference>
<dbReference type="InterPro" id="IPR001650">
    <property type="entry name" value="Helicase_C-like"/>
</dbReference>
<dbReference type="OMA" id="GHEFREQ"/>
<dbReference type="PROSITE" id="PS00518">
    <property type="entry name" value="ZF_RING_1"/>
    <property type="match status" value="1"/>
</dbReference>
<dbReference type="GO" id="GO:0016787">
    <property type="term" value="F:hydrolase activity"/>
    <property type="evidence" value="ECO:0007669"/>
    <property type="project" value="UniProtKB-KW"/>
</dbReference>
<evidence type="ECO:0000256" key="2">
    <source>
        <dbReference type="ARBA" id="ARBA00022741"/>
    </source>
</evidence>
<dbReference type="SUPFAM" id="SSF52540">
    <property type="entry name" value="P-loop containing nucleoside triphosphate hydrolases"/>
    <property type="match status" value="3"/>
</dbReference>
<feature type="compositionally biased region" description="Basic residues" evidence="7">
    <location>
        <begin position="368"/>
        <end position="378"/>
    </location>
</feature>
<keyword evidence="6" id="KW-0067">ATP-binding</keyword>
<keyword evidence="2" id="KW-0547">Nucleotide-binding</keyword>
<protein>
    <recommendedName>
        <fullName evidence="13">F-box protein</fullName>
    </recommendedName>
</protein>
<dbReference type="PROSITE" id="PS51050">
    <property type="entry name" value="ZF_CW"/>
    <property type="match status" value="1"/>
</dbReference>
<dbReference type="GO" id="GO:0008270">
    <property type="term" value="F:zinc ion binding"/>
    <property type="evidence" value="ECO:0007669"/>
    <property type="project" value="UniProtKB-KW"/>
</dbReference>
<feature type="domain" description="Helicase C-terminal" evidence="10">
    <location>
        <begin position="896"/>
        <end position="1047"/>
    </location>
</feature>
<dbReference type="GO" id="GO:0006281">
    <property type="term" value="P:DNA repair"/>
    <property type="evidence" value="ECO:0007669"/>
    <property type="project" value="TreeGrafter"/>
</dbReference>
<dbReference type="EMBL" id="JAHRHJ020003238">
    <property type="protein sequence ID" value="KAH9292175.1"/>
    <property type="molecule type" value="Genomic_DNA"/>
</dbReference>
<dbReference type="Gene3D" id="3.40.50.10810">
    <property type="entry name" value="Tandem AAA-ATPase domain"/>
    <property type="match status" value="1"/>
</dbReference>
<dbReference type="Pfam" id="PF00176">
    <property type="entry name" value="SNF2-rel_dom"/>
    <property type="match status" value="1"/>
</dbReference>
<dbReference type="GO" id="GO:0005634">
    <property type="term" value="C:nucleus"/>
    <property type="evidence" value="ECO:0007669"/>
    <property type="project" value="TreeGrafter"/>
</dbReference>
<evidence type="ECO:0000256" key="4">
    <source>
        <dbReference type="ARBA" id="ARBA00022801"/>
    </source>
</evidence>
<dbReference type="InterPro" id="IPR038718">
    <property type="entry name" value="SNF2-like_sf"/>
</dbReference>
<keyword evidence="1" id="KW-0479">Metal-binding</keyword>
<dbReference type="Gene3D" id="3.40.50.300">
    <property type="entry name" value="P-loop containing nucleotide triphosphate hydrolases"/>
    <property type="match status" value="1"/>
</dbReference>
<dbReference type="PANTHER" id="PTHR45626:SF14">
    <property type="entry name" value="ATP-DEPENDENT DNA HELICASE (EUROFUNG)"/>
    <property type="match status" value="1"/>
</dbReference>
<evidence type="ECO:0000259" key="8">
    <source>
        <dbReference type="PROSITE" id="PS51050"/>
    </source>
</evidence>
<reference evidence="11 12" key="1">
    <citation type="journal article" date="2021" name="Nat. Plants">
        <title>The Taxus genome provides insights into paclitaxel biosynthesis.</title>
        <authorList>
            <person name="Xiong X."/>
            <person name="Gou J."/>
            <person name="Liao Q."/>
            <person name="Li Y."/>
            <person name="Zhou Q."/>
            <person name="Bi G."/>
            <person name="Li C."/>
            <person name="Du R."/>
            <person name="Wang X."/>
            <person name="Sun T."/>
            <person name="Guo L."/>
            <person name="Liang H."/>
            <person name="Lu P."/>
            <person name="Wu Y."/>
            <person name="Zhang Z."/>
            <person name="Ro D.K."/>
            <person name="Shang Y."/>
            <person name="Huang S."/>
            <person name="Yan J."/>
        </authorList>
    </citation>
    <scope>NUCLEOTIDE SEQUENCE [LARGE SCALE GENOMIC DNA]</scope>
    <source>
        <strain evidence="11">Ta-2019</strain>
    </source>
</reference>
<feature type="domain" description="Helicase ATP-binding" evidence="9">
    <location>
        <begin position="575"/>
        <end position="705"/>
    </location>
</feature>
<organism evidence="11 12">
    <name type="scientific">Taxus chinensis</name>
    <name type="common">Chinese yew</name>
    <name type="synonym">Taxus wallichiana var. chinensis</name>
    <dbReference type="NCBI Taxonomy" id="29808"/>
    <lineage>
        <taxon>Eukaryota</taxon>
        <taxon>Viridiplantae</taxon>
        <taxon>Streptophyta</taxon>
        <taxon>Embryophyta</taxon>
        <taxon>Tracheophyta</taxon>
        <taxon>Spermatophyta</taxon>
        <taxon>Pinopsida</taxon>
        <taxon>Pinidae</taxon>
        <taxon>Conifers II</taxon>
        <taxon>Cupressales</taxon>
        <taxon>Taxaceae</taxon>
        <taxon>Taxus</taxon>
    </lineage>
</organism>
<evidence type="ECO:0000256" key="6">
    <source>
        <dbReference type="ARBA" id="ARBA00022840"/>
    </source>
</evidence>
<evidence type="ECO:0000313" key="12">
    <source>
        <dbReference type="Proteomes" id="UP000824469"/>
    </source>
</evidence>
<dbReference type="CDD" id="cd18793">
    <property type="entry name" value="SF2_C_SNF"/>
    <property type="match status" value="1"/>
</dbReference>
<dbReference type="PROSITE" id="PS51192">
    <property type="entry name" value="HELICASE_ATP_BIND_1"/>
    <property type="match status" value="1"/>
</dbReference>
<dbReference type="InterPro" id="IPR049730">
    <property type="entry name" value="SNF2/RAD54-like_C"/>
</dbReference>
<keyword evidence="4" id="KW-0378">Hydrolase</keyword>
<dbReference type="SMART" id="SM00487">
    <property type="entry name" value="DEXDc"/>
    <property type="match status" value="1"/>
</dbReference>
<dbReference type="Proteomes" id="UP000824469">
    <property type="component" value="Unassembled WGS sequence"/>
</dbReference>
<dbReference type="InterPro" id="IPR000330">
    <property type="entry name" value="SNF2_N"/>
</dbReference>
<dbReference type="InterPro" id="IPR011124">
    <property type="entry name" value="Znf_CW"/>
</dbReference>
<evidence type="ECO:0000259" key="10">
    <source>
        <dbReference type="PROSITE" id="PS51194"/>
    </source>
</evidence>
<dbReference type="InterPro" id="IPR014001">
    <property type="entry name" value="Helicase_ATP-bd"/>
</dbReference>
<keyword evidence="5" id="KW-0862">Zinc</keyword>
<dbReference type="InterPro" id="IPR050628">
    <property type="entry name" value="SNF2_RAD54_helicase_TF"/>
</dbReference>
<comment type="caution">
    <text evidence="11">The sequence shown here is derived from an EMBL/GenBank/DDBJ whole genome shotgun (WGS) entry which is preliminary data.</text>
</comment>
<evidence type="ECO:0000256" key="5">
    <source>
        <dbReference type="ARBA" id="ARBA00022833"/>
    </source>
</evidence>
<evidence type="ECO:0008006" key="13">
    <source>
        <dbReference type="Google" id="ProtNLM"/>
    </source>
</evidence>
<evidence type="ECO:0000256" key="3">
    <source>
        <dbReference type="ARBA" id="ARBA00022771"/>
    </source>
</evidence>
<dbReference type="InterPro" id="IPR017907">
    <property type="entry name" value="Znf_RING_CS"/>
</dbReference>
<dbReference type="GO" id="GO:0005524">
    <property type="term" value="F:ATP binding"/>
    <property type="evidence" value="ECO:0007669"/>
    <property type="project" value="UniProtKB-KW"/>
</dbReference>
<dbReference type="Pfam" id="PF00271">
    <property type="entry name" value="Helicase_C"/>
    <property type="match status" value="1"/>
</dbReference>
<dbReference type="CDD" id="cd09917">
    <property type="entry name" value="F-box_SF"/>
    <property type="match status" value="1"/>
</dbReference>
<dbReference type="InterPro" id="IPR027417">
    <property type="entry name" value="P-loop_NTPase"/>
</dbReference>
<dbReference type="PANTHER" id="PTHR45626">
    <property type="entry name" value="TRANSCRIPTION TERMINATION FACTOR 2-RELATED"/>
    <property type="match status" value="1"/>
</dbReference>
<dbReference type="CDD" id="cd18008">
    <property type="entry name" value="DEXDc_SHPRH-like"/>
    <property type="match status" value="1"/>
</dbReference>
<dbReference type="PROSITE" id="PS51194">
    <property type="entry name" value="HELICASE_CTER"/>
    <property type="match status" value="1"/>
</dbReference>
<sequence>MIRAYGTLVNAMFLDVSYIANYRSLKSGQFLIFMKFFKSLPTFDHGRKQYSTCIKPAKPSKGSGIWDVPHDVFTALLSRLMPRDLLSVSATCHHLRSLAMSIMPCMNVKLFPHQQFAVEWMLQRERSMEVMTHPLYRDMITEDGFQFFVNAVSGEVSPGIAPTVTGFRGGMFCDEPGLGKTVTALSLVLKTQGTLADPPEGMQVKWCDHSSGQKYGYYEISASNSSAGRIMSMWNKCMALNARRNQVYLGSDYPDDFAEGSFDSSFSTPLPKRSRLMASVTHTGSVNFVGDKSTPFSSFNLQQSFPTEQFDRYTRSFSQIKRNLLATYEKPCASGSQVHERNARRQQRSLTDSSFKLSQPSKPQRSSSRIKSKSRKRKSDAMNESDETWVQCDACSKWRKLPSGSGRPDDSLAWFCSMNRDVLHQSCSASEENWDASRSITYMPGFHNQDTSPGQEQNICFFTSVLKEYASLLNSETKQALTWLANLTTDKLSKMETTGVTLPPGLRMVSVSGQDLHGYYKIFQAFGLVQRKEGKGITRWCYPRGLLDLVFDVLALKISLTRPVDVVRLYLSRATLIVVPANLVEHWKNQILKHIRPGQVRLFIWVDQRKPPLAHNLAWDYDIVITTFPRLSAEWSLRESSVLMRVHWVRVILDEGHTLGSSLSLTNKLQMAISLTASCRWLLTGTPMPNTPNSQVAQLQPMLKFLHEEAYGLHPKSWEVVFFDHLKLSWRKDVHAFCSSSRGHIKVKNAGEDIQETMDILVQQGLDPSSEEYVIIKHCLLRGGNCLRCQEWCRLPIITPCRHLLCLDCVALDSENCTFPGCVYSYKMQSPEILTRPENPNPKWPVPQDLIELQPSYNQDNWDPDWHATSSSKVAYLVERLKSLRDMNRQMGYCLDIKDISNEIEEGLGQKSINFVEQKLGDEAAELPDNCHRKLPEKVIIFSQFLEHIHVVERQMKSLMTFQKDLDCMVLIMDGSAALGLDLSFATHVFLMEPIWDRSMEEQVISRAHRMGATRPIHVETLAMRGTIEEQMLEFLQDPVEHRRAIKEYIPSLNHEGQKCQRTLHDFAESNYLARLSFVRTKGAK</sequence>
<keyword evidence="3" id="KW-0863">Zinc-finger</keyword>
<feature type="domain" description="CW-type" evidence="8">
    <location>
        <begin position="383"/>
        <end position="435"/>
    </location>
</feature>
<accession>A0AA38C191</accession>
<keyword evidence="12" id="KW-1185">Reference proteome</keyword>
<dbReference type="Gene3D" id="3.30.40.100">
    <property type="match status" value="1"/>
</dbReference>
<evidence type="ECO:0000313" key="11">
    <source>
        <dbReference type="EMBL" id="KAH9292175.1"/>
    </source>
</evidence>
<dbReference type="AlphaFoldDB" id="A0AA38C191"/>
<feature type="region of interest" description="Disordered" evidence="7">
    <location>
        <begin position="335"/>
        <end position="383"/>
    </location>
</feature>
<name>A0AA38C191_TAXCH</name>
<evidence type="ECO:0000259" key="9">
    <source>
        <dbReference type="PROSITE" id="PS51192"/>
    </source>
</evidence>
<feature type="compositionally biased region" description="Low complexity" evidence="7">
    <location>
        <begin position="358"/>
        <end position="367"/>
    </location>
</feature>
<feature type="compositionally biased region" description="Polar residues" evidence="7">
    <location>
        <begin position="348"/>
        <end position="357"/>
    </location>
</feature>
<evidence type="ECO:0000256" key="7">
    <source>
        <dbReference type="SAM" id="MobiDB-lite"/>
    </source>
</evidence>
<dbReference type="GO" id="GO:0008094">
    <property type="term" value="F:ATP-dependent activity, acting on DNA"/>
    <property type="evidence" value="ECO:0007669"/>
    <property type="project" value="TreeGrafter"/>
</dbReference>
<gene>
    <name evidence="11" type="ORF">KI387_042634</name>
</gene>